<dbReference type="Pfam" id="PF10646">
    <property type="entry name" value="Germane"/>
    <property type="match status" value="1"/>
</dbReference>
<feature type="domain" description="GerMN" evidence="1">
    <location>
        <begin position="50"/>
        <end position="154"/>
    </location>
</feature>
<dbReference type="EMBL" id="QUSM01000002">
    <property type="protein sequence ID" value="RGD75064.1"/>
    <property type="molecule type" value="Genomic_DNA"/>
</dbReference>
<evidence type="ECO:0000313" key="3">
    <source>
        <dbReference type="Proteomes" id="UP000261212"/>
    </source>
</evidence>
<accession>A0A3E3E0I6</accession>
<comment type="caution">
    <text evidence="2">The sequence shown here is derived from an EMBL/GenBank/DDBJ whole genome shotgun (WGS) entry which is preliminary data.</text>
</comment>
<reference evidence="2 3" key="1">
    <citation type="submission" date="2018-08" db="EMBL/GenBank/DDBJ databases">
        <title>A genome reference for cultivated species of the human gut microbiota.</title>
        <authorList>
            <person name="Zou Y."/>
            <person name="Xue W."/>
            <person name="Luo G."/>
        </authorList>
    </citation>
    <scope>NUCLEOTIDE SEQUENCE [LARGE SCALE GENOMIC DNA]</scope>
    <source>
        <strain evidence="2 3">AM25-6</strain>
    </source>
</reference>
<gene>
    <name evidence="2" type="ORF">DW687_01715</name>
</gene>
<organism evidence="2 3">
    <name type="scientific">Anaerofustis stercorihominis</name>
    <dbReference type="NCBI Taxonomy" id="214853"/>
    <lineage>
        <taxon>Bacteria</taxon>
        <taxon>Bacillati</taxon>
        <taxon>Bacillota</taxon>
        <taxon>Clostridia</taxon>
        <taxon>Eubacteriales</taxon>
        <taxon>Eubacteriaceae</taxon>
        <taxon>Anaerofustis</taxon>
    </lineage>
</organism>
<evidence type="ECO:0000259" key="1">
    <source>
        <dbReference type="Pfam" id="PF10646"/>
    </source>
</evidence>
<sequence length="320" mass="36339">MKKLIKLLLLVGIIALSYITIKEPQLTAKVQQTVSSYIKKETKTEQADITVYFKNAEGYVVPITRKVNKEQATFDNVLNLMVDNEENGKVAAKNGLLPAVVSGSIKSVQVDGTTAKVSLNEKSAQFVDKSDETAFVTSIVYALTEYKDVDSVMFDLSSSDKLPFGTEMNKLYYRENINKIKYSKLAKSKQTMYLAKKCDNVYNYIPYSVYNRKSNISLKEALNIHFNLCSDTKFSSLIFADNAKLKEILIKGDSVYIHLSKEFEKMDKAMLNMYKNSVSLTVKENSDSIEKVRFIIDQNEENNGIMETVLIKDYSNQERK</sequence>
<name>A0A3E3E0I6_9FIRM</name>
<dbReference type="InterPro" id="IPR019606">
    <property type="entry name" value="GerMN"/>
</dbReference>
<dbReference type="Proteomes" id="UP000261212">
    <property type="component" value="Unassembled WGS sequence"/>
</dbReference>
<dbReference type="RefSeq" id="WP_117531183.1">
    <property type="nucleotide sequence ID" value="NZ_QUSM01000002.1"/>
</dbReference>
<dbReference type="AlphaFoldDB" id="A0A3E3E0I6"/>
<protein>
    <recommendedName>
        <fullName evidence="1">GerMN domain-containing protein</fullName>
    </recommendedName>
</protein>
<evidence type="ECO:0000313" key="2">
    <source>
        <dbReference type="EMBL" id="RGD75064.1"/>
    </source>
</evidence>
<proteinExistence type="predicted"/>